<name>A0AAE0VTY1_9BIVA</name>
<dbReference type="AlphaFoldDB" id="A0AAE0VTY1"/>
<dbReference type="Proteomes" id="UP001195483">
    <property type="component" value="Unassembled WGS sequence"/>
</dbReference>
<proteinExistence type="predicted"/>
<reference evidence="1" key="2">
    <citation type="journal article" date="2021" name="Genome Biol. Evol.">
        <title>Developing a high-quality reference genome for a parasitic bivalve with doubly uniparental inheritance (Bivalvia: Unionida).</title>
        <authorList>
            <person name="Smith C.H."/>
        </authorList>
    </citation>
    <scope>NUCLEOTIDE SEQUENCE</scope>
    <source>
        <strain evidence="1">CHS0354</strain>
        <tissue evidence="1">Mantle</tissue>
    </source>
</reference>
<gene>
    <name evidence="1" type="ORF">CHS0354_034919</name>
</gene>
<evidence type="ECO:0000313" key="1">
    <source>
        <dbReference type="EMBL" id="KAK3589906.1"/>
    </source>
</evidence>
<dbReference type="EMBL" id="JAEAOA010002053">
    <property type="protein sequence ID" value="KAK3589906.1"/>
    <property type="molecule type" value="Genomic_DNA"/>
</dbReference>
<keyword evidence="2" id="KW-1185">Reference proteome</keyword>
<sequence length="93" mass="10148">MAALALPAGPVDDDYQVYSSYTSDKFSKLEAKSGAVFEATHKEIANTGMVIGEKSSQWIASITGYPPTIILLTRSYTENENVMVTTLKQAKKK</sequence>
<reference evidence="1" key="3">
    <citation type="submission" date="2023-05" db="EMBL/GenBank/DDBJ databases">
        <authorList>
            <person name="Smith C.H."/>
        </authorList>
    </citation>
    <scope>NUCLEOTIDE SEQUENCE</scope>
    <source>
        <strain evidence="1">CHS0354</strain>
        <tissue evidence="1">Mantle</tissue>
    </source>
</reference>
<reference evidence="1" key="1">
    <citation type="journal article" date="2021" name="Genome Biol. Evol.">
        <title>A High-Quality Reference Genome for a Parasitic Bivalve with Doubly Uniparental Inheritance (Bivalvia: Unionida).</title>
        <authorList>
            <person name="Smith C.H."/>
        </authorList>
    </citation>
    <scope>NUCLEOTIDE SEQUENCE</scope>
    <source>
        <strain evidence="1">CHS0354</strain>
    </source>
</reference>
<protein>
    <submittedName>
        <fullName evidence="1">Uncharacterized protein</fullName>
    </submittedName>
</protein>
<accession>A0AAE0VTY1</accession>
<organism evidence="1 2">
    <name type="scientific">Potamilus streckersoni</name>
    <dbReference type="NCBI Taxonomy" id="2493646"/>
    <lineage>
        <taxon>Eukaryota</taxon>
        <taxon>Metazoa</taxon>
        <taxon>Spiralia</taxon>
        <taxon>Lophotrochozoa</taxon>
        <taxon>Mollusca</taxon>
        <taxon>Bivalvia</taxon>
        <taxon>Autobranchia</taxon>
        <taxon>Heteroconchia</taxon>
        <taxon>Palaeoheterodonta</taxon>
        <taxon>Unionida</taxon>
        <taxon>Unionoidea</taxon>
        <taxon>Unionidae</taxon>
        <taxon>Ambleminae</taxon>
        <taxon>Lampsilini</taxon>
        <taxon>Potamilus</taxon>
    </lineage>
</organism>
<comment type="caution">
    <text evidence="1">The sequence shown here is derived from an EMBL/GenBank/DDBJ whole genome shotgun (WGS) entry which is preliminary data.</text>
</comment>
<evidence type="ECO:0000313" key="2">
    <source>
        <dbReference type="Proteomes" id="UP001195483"/>
    </source>
</evidence>